<dbReference type="GeneID" id="93569086"/>
<dbReference type="EMBL" id="KV878679">
    <property type="protein sequence ID" value="OJJ78158.1"/>
    <property type="molecule type" value="Genomic_DNA"/>
</dbReference>
<dbReference type="InterPro" id="IPR001680">
    <property type="entry name" value="WD40_rpt"/>
</dbReference>
<dbReference type="PANTHER" id="PTHR19879">
    <property type="entry name" value="TRANSCRIPTION INITIATION FACTOR TFIID"/>
    <property type="match status" value="1"/>
</dbReference>
<dbReference type="Gene3D" id="3.40.50.300">
    <property type="entry name" value="P-loop containing nucleotide triphosphate hydrolases"/>
    <property type="match status" value="1"/>
</dbReference>
<dbReference type="InterPro" id="IPR036322">
    <property type="entry name" value="WD40_repeat_dom_sf"/>
</dbReference>
<dbReference type="Pfam" id="PF00400">
    <property type="entry name" value="WD40"/>
    <property type="match status" value="2"/>
</dbReference>
<dbReference type="AlphaFoldDB" id="A0A1L9V2M2"/>
<dbReference type="InterPro" id="IPR015943">
    <property type="entry name" value="WD40/YVTN_repeat-like_dom_sf"/>
</dbReference>
<dbReference type="Proteomes" id="UP000184499">
    <property type="component" value="Unassembled WGS sequence"/>
</dbReference>
<reference evidence="5" key="1">
    <citation type="journal article" date="2017" name="Genome Biol.">
        <title>Comparative genomics reveals high biological diversity and specific adaptations in the industrially and medically important fungal genus Aspergillus.</title>
        <authorList>
            <person name="de Vries R.P."/>
            <person name="Riley R."/>
            <person name="Wiebenga A."/>
            <person name="Aguilar-Osorio G."/>
            <person name="Amillis S."/>
            <person name="Uchima C.A."/>
            <person name="Anderluh G."/>
            <person name="Asadollahi M."/>
            <person name="Askin M."/>
            <person name="Barry K."/>
            <person name="Battaglia E."/>
            <person name="Bayram O."/>
            <person name="Benocci T."/>
            <person name="Braus-Stromeyer S.A."/>
            <person name="Caldana C."/>
            <person name="Canovas D."/>
            <person name="Cerqueira G.C."/>
            <person name="Chen F."/>
            <person name="Chen W."/>
            <person name="Choi C."/>
            <person name="Clum A."/>
            <person name="Dos Santos R.A."/>
            <person name="Damasio A.R."/>
            <person name="Diallinas G."/>
            <person name="Emri T."/>
            <person name="Fekete E."/>
            <person name="Flipphi M."/>
            <person name="Freyberg S."/>
            <person name="Gallo A."/>
            <person name="Gournas C."/>
            <person name="Habgood R."/>
            <person name="Hainaut M."/>
            <person name="Harispe M.L."/>
            <person name="Henrissat B."/>
            <person name="Hilden K.S."/>
            <person name="Hope R."/>
            <person name="Hossain A."/>
            <person name="Karabika E."/>
            <person name="Karaffa L."/>
            <person name="Karanyi Z."/>
            <person name="Krasevec N."/>
            <person name="Kuo A."/>
            <person name="Kusch H."/>
            <person name="LaButti K."/>
            <person name="Lagendijk E.L."/>
            <person name="Lapidus A."/>
            <person name="Levasseur A."/>
            <person name="Lindquist E."/>
            <person name="Lipzen A."/>
            <person name="Logrieco A.F."/>
            <person name="MacCabe A."/>
            <person name="Maekelae M.R."/>
            <person name="Malavazi I."/>
            <person name="Melin P."/>
            <person name="Meyer V."/>
            <person name="Mielnichuk N."/>
            <person name="Miskei M."/>
            <person name="Molnar A.P."/>
            <person name="Mule G."/>
            <person name="Ngan C.Y."/>
            <person name="Orejas M."/>
            <person name="Orosz E."/>
            <person name="Ouedraogo J.P."/>
            <person name="Overkamp K.M."/>
            <person name="Park H.-S."/>
            <person name="Perrone G."/>
            <person name="Piumi F."/>
            <person name="Punt P.J."/>
            <person name="Ram A.F."/>
            <person name="Ramon A."/>
            <person name="Rauscher S."/>
            <person name="Record E."/>
            <person name="Riano-Pachon D.M."/>
            <person name="Robert V."/>
            <person name="Roehrig J."/>
            <person name="Ruller R."/>
            <person name="Salamov A."/>
            <person name="Salih N.S."/>
            <person name="Samson R.A."/>
            <person name="Sandor E."/>
            <person name="Sanguinetti M."/>
            <person name="Schuetze T."/>
            <person name="Sepcic K."/>
            <person name="Shelest E."/>
            <person name="Sherlock G."/>
            <person name="Sophianopoulou V."/>
            <person name="Squina F.M."/>
            <person name="Sun H."/>
            <person name="Susca A."/>
            <person name="Todd R.B."/>
            <person name="Tsang A."/>
            <person name="Unkles S.E."/>
            <person name="van de Wiele N."/>
            <person name="van Rossen-Uffink D."/>
            <person name="Oliveira J.V."/>
            <person name="Vesth T.C."/>
            <person name="Visser J."/>
            <person name="Yu J.-H."/>
            <person name="Zhou M."/>
            <person name="Andersen M.R."/>
            <person name="Archer D.B."/>
            <person name="Baker S.E."/>
            <person name="Benoit I."/>
            <person name="Brakhage A.A."/>
            <person name="Braus G.H."/>
            <person name="Fischer R."/>
            <person name="Frisvad J.C."/>
            <person name="Goldman G.H."/>
            <person name="Houbraken J."/>
            <person name="Oakley B."/>
            <person name="Pocsi I."/>
            <person name="Scazzocchio C."/>
            <person name="Seiboth B."/>
            <person name="vanKuyk P.A."/>
            <person name="Wortman J."/>
            <person name="Dyer P.S."/>
            <person name="Grigoriev I.V."/>
        </authorList>
    </citation>
    <scope>NUCLEOTIDE SEQUENCE [LARGE SCALE GENOMIC DNA]</scope>
    <source>
        <strain evidence="5">CBS 101740 / IMI 381727 / IBT 21946</strain>
    </source>
</reference>
<gene>
    <name evidence="4" type="ORF">ASPBRDRAFT_111846</name>
</gene>
<evidence type="ECO:0000259" key="3">
    <source>
        <dbReference type="Pfam" id="PF24883"/>
    </source>
</evidence>
<organism evidence="4 5">
    <name type="scientific">Aspergillus brasiliensis (strain CBS 101740 / IMI 381727 / IBT 21946)</name>
    <dbReference type="NCBI Taxonomy" id="767769"/>
    <lineage>
        <taxon>Eukaryota</taxon>
        <taxon>Fungi</taxon>
        <taxon>Dikarya</taxon>
        <taxon>Ascomycota</taxon>
        <taxon>Pezizomycotina</taxon>
        <taxon>Eurotiomycetes</taxon>
        <taxon>Eurotiomycetidae</taxon>
        <taxon>Eurotiales</taxon>
        <taxon>Aspergillaceae</taxon>
        <taxon>Aspergillus</taxon>
        <taxon>Aspergillus subgen. Circumdati</taxon>
    </lineage>
</organism>
<name>A0A1L9V2M2_ASPBC</name>
<evidence type="ECO:0000313" key="5">
    <source>
        <dbReference type="Proteomes" id="UP000184499"/>
    </source>
</evidence>
<sequence length="1055" mass="117577">MSKSSTDATDSDKPTSSGLEDALDKVIETVKTQCEIRKLKNDTHIKKGSRTILNAALALQSNISALVACDPTGHASSAWAVISLGLTITQNYREQQDVWLQSSGFLSDTISRASLIEARLYQHASIETKAPMKDALVQTYLEILRYSAEVIRVYRSGTSKKILKTVSELGNISLKGIQTSIEEKWVKLKEWVDIERDLNYNSKADTILARVDEVLAELQEIRIDLDLSKLPVSANASFDSYASKPEPECLEGTRVDLLQTIADWADDTHGKPLFWLNGMAGTGKSTISRTVARMMCERGILAGSFFFRRDENDRSSSAKLLPTLLSQMVRVLPQLKAGLRDAVGSAKAAIPIQFDKLLSHPLTYVKTSSGQSFSMVIIIDALDECSDTENIQNLLMLLPRLKNLDSSVKIRFFLTSRPEVPIHLAFEDVSDEHQYAILHEISGSVVEHDMALFFECALENVRNRRKLDKSWPGEDNIQKLIELSVPLFISASTICKLLLDYRWNPIESLNNILDHQDEQSKLARVYLPVLDKLVEGLMDKEKEQIIRETQDVVGAIAILQDPLAITPLSELIQLSQPSVQTRVQSLASVLSVPADPNQPVRVFHRSFQDFFLDPDMRHKNQFWVDKAGVNRKIAFNCIRVMERPGGGLRKNIYGLDSYGFMRQEIDYTNLRERIPAELQYACRYWVHHLQRGGVTLSSEDRIHKFLKRHLLHWLEAMSILGYMPETIGNVDMLQSRLEGQPESSIACFLRDAKRFIVKNLHIAEQAPLQLYASALSYAPRKSIIKSTFSEERIGCISRLSVPESDWGPILQTIETESWQSMPALAVSPDGVLIATTSNKNKPSLWTLASGSLQPQQVLAPQAGSIIFVAFSPNASLLATCEKDVVRVWTISSGLALLRHTLDVRAKSVAFSPDGTILAVALAERVQIRDTESLSLLLELQGYAPIAFSPNGRYLVIQDDYGPITAYNTESDWVQHILSTDGSALTSVAFSPDSQFLVSGCMDHTVKLFNIDSGVLQHIFEGHTQPVLSVAYSPNGEYIASASADGNMRLWSDTGQ</sequence>
<dbReference type="SUPFAM" id="SSF50978">
    <property type="entry name" value="WD40 repeat-like"/>
    <property type="match status" value="1"/>
</dbReference>
<dbReference type="InterPro" id="IPR027417">
    <property type="entry name" value="P-loop_NTPase"/>
</dbReference>
<feature type="domain" description="Nephrocystin 3-like N-terminal" evidence="3">
    <location>
        <begin position="260"/>
        <end position="417"/>
    </location>
</feature>
<keyword evidence="5" id="KW-1185">Reference proteome</keyword>
<feature type="repeat" description="WD" evidence="2">
    <location>
        <begin position="977"/>
        <end position="1018"/>
    </location>
</feature>
<dbReference type="Pfam" id="PF24883">
    <property type="entry name" value="NPHP3_N"/>
    <property type="match status" value="1"/>
</dbReference>
<dbReference type="OMA" id="TLEGHWS"/>
<dbReference type="STRING" id="767769.A0A1L9V2M2"/>
<dbReference type="OrthoDB" id="674604at2759"/>
<evidence type="ECO:0000313" key="4">
    <source>
        <dbReference type="EMBL" id="OJJ78158.1"/>
    </source>
</evidence>
<evidence type="ECO:0000256" key="2">
    <source>
        <dbReference type="PROSITE-ProRule" id="PRU00221"/>
    </source>
</evidence>
<protein>
    <recommendedName>
        <fullName evidence="3">Nephrocystin 3-like N-terminal domain-containing protein</fullName>
    </recommendedName>
</protein>
<evidence type="ECO:0000256" key="1">
    <source>
        <dbReference type="ARBA" id="ARBA00022737"/>
    </source>
</evidence>
<dbReference type="RefSeq" id="XP_067485405.1">
    <property type="nucleotide sequence ID" value="XM_067616598.1"/>
</dbReference>
<feature type="repeat" description="WD" evidence="2">
    <location>
        <begin position="1019"/>
        <end position="1055"/>
    </location>
</feature>
<keyword evidence="1" id="KW-0677">Repeat</keyword>
<dbReference type="Gene3D" id="2.130.10.10">
    <property type="entry name" value="YVTN repeat-like/Quinoprotein amine dehydrogenase"/>
    <property type="match status" value="2"/>
</dbReference>
<dbReference type="PROSITE" id="PS50082">
    <property type="entry name" value="WD_REPEATS_2"/>
    <property type="match status" value="2"/>
</dbReference>
<dbReference type="PANTHER" id="PTHR19879:SF9">
    <property type="entry name" value="TRANSCRIPTION INITIATION FACTOR TFIID SUBUNIT 5"/>
    <property type="match status" value="1"/>
</dbReference>
<dbReference type="SUPFAM" id="SSF52540">
    <property type="entry name" value="P-loop containing nucleoside triphosphate hydrolases"/>
    <property type="match status" value="1"/>
</dbReference>
<proteinExistence type="predicted"/>
<dbReference type="PROSITE" id="PS50294">
    <property type="entry name" value="WD_REPEATS_REGION"/>
    <property type="match status" value="2"/>
</dbReference>
<dbReference type="InterPro" id="IPR056884">
    <property type="entry name" value="NPHP3-like_N"/>
</dbReference>
<keyword evidence="2" id="KW-0853">WD repeat</keyword>
<dbReference type="SMART" id="SM00320">
    <property type="entry name" value="WD40"/>
    <property type="match status" value="5"/>
</dbReference>
<dbReference type="VEuPathDB" id="FungiDB:ASPBRDRAFT_111846"/>
<accession>A0A1L9V2M2</accession>